<dbReference type="Pfam" id="PF22936">
    <property type="entry name" value="Pol_BBD"/>
    <property type="match status" value="1"/>
</dbReference>
<feature type="region of interest" description="Disordered" evidence="1">
    <location>
        <begin position="207"/>
        <end position="228"/>
    </location>
</feature>
<gene>
    <name evidence="3" type="ORF">BOTBODRAFT_36621</name>
</gene>
<feature type="compositionally biased region" description="Basic and acidic residues" evidence="1">
    <location>
        <begin position="211"/>
        <end position="223"/>
    </location>
</feature>
<reference evidence="4" key="1">
    <citation type="journal article" date="2014" name="Proc. Natl. Acad. Sci. U.S.A.">
        <title>Extensive sampling of basidiomycete genomes demonstrates inadequacy of the white-rot/brown-rot paradigm for wood decay fungi.</title>
        <authorList>
            <person name="Riley R."/>
            <person name="Salamov A.A."/>
            <person name="Brown D.W."/>
            <person name="Nagy L.G."/>
            <person name="Floudas D."/>
            <person name="Held B.W."/>
            <person name="Levasseur A."/>
            <person name="Lombard V."/>
            <person name="Morin E."/>
            <person name="Otillar R."/>
            <person name="Lindquist E.A."/>
            <person name="Sun H."/>
            <person name="LaButti K.M."/>
            <person name="Schmutz J."/>
            <person name="Jabbour D."/>
            <person name="Luo H."/>
            <person name="Baker S.E."/>
            <person name="Pisabarro A.G."/>
            <person name="Walton J.D."/>
            <person name="Blanchette R.A."/>
            <person name="Henrissat B."/>
            <person name="Martin F."/>
            <person name="Cullen D."/>
            <person name="Hibbett D.S."/>
            <person name="Grigoriev I.V."/>
        </authorList>
    </citation>
    <scope>NUCLEOTIDE SEQUENCE [LARGE SCALE GENOMIC DNA]</scope>
    <source>
        <strain evidence="4">FD-172 SS1</strain>
    </source>
</reference>
<accession>A0A067MDP1</accession>
<feature type="domain" description="Retrovirus-related Pol polyprotein from transposon TNT 1-94-like beta-barrel" evidence="2">
    <location>
        <begin position="305"/>
        <end position="377"/>
    </location>
</feature>
<dbReference type="AlphaFoldDB" id="A0A067MDP1"/>
<keyword evidence="4" id="KW-1185">Reference proteome</keyword>
<dbReference type="OrthoDB" id="2741429at2759"/>
<evidence type="ECO:0000313" key="3">
    <source>
        <dbReference type="EMBL" id="KDQ10002.1"/>
    </source>
</evidence>
<dbReference type="HOGENOM" id="CLU_626973_0_0_1"/>
<evidence type="ECO:0000313" key="4">
    <source>
        <dbReference type="Proteomes" id="UP000027195"/>
    </source>
</evidence>
<sequence length="438" mass="48242">MLFATAQGLDIPDFTRPPNLSVDGSNWYIYNIRMTLFLQARGVYHHVESDVDPPDPCSFPSQHLEFKQREDTAKLIIASTLPDSVLLLIHDRPTAKGMWSRLAQEFEPKTVIFKAGLEKAFRDSGSEAQMAQLRERLAGAGRTVSHDDYFRQRVQLLDGDHYPLDYKDARRKFIADSMKDPVANWVSDKYSLDTSIVSVCNVRLSDSGEQTGRDAHLTSDRNSEGGSARTVLVTPSADRAIRADESSCDRGAEIQPPSRVSREVLRTALAAGAPSSVSPATSLAAIPQVESPDIRHEVYSTDVPHHISPYRSDFVTFTSMKPKTFISALGSTLIATGIGDLPIFVPDGHDEKPTLLKNAYYAPKLTATLVSLSQLSQEWEGVGDLSIDADGGTLAVTNDEGVFASIPMRDGLHQVTHQVSLDRIAHSKRMAFAFRPFE</sequence>
<proteinExistence type="predicted"/>
<dbReference type="InParanoid" id="A0A067MDP1"/>
<protein>
    <recommendedName>
        <fullName evidence="2">Retrovirus-related Pol polyprotein from transposon TNT 1-94-like beta-barrel domain-containing protein</fullName>
    </recommendedName>
</protein>
<dbReference type="EMBL" id="KL198072">
    <property type="protein sequence ID" value="KDQ10002.1"/>
    <property type="molecule type" value="Genomic_DNA"/>
</dbReference>
<organism evidence="3 4">
    <name type="scientific">Botryobasidium botryosum (strain FD-172 SS1)</name>
    <dbReference type="NCBI Taxonomy" id="930990"/>
    <lineage>
        <taxon>Eukaryota</taxon>
        <taxon>Fungi</taxon>
        <taxon>Dikarya</taxon>
        <taxon>Basidiomycota</taxon>
        <taxon>Agaricomycotina</taxon>
        <taxon>Agaricomycetes</taxon>
        <taxon>Cantharellales</taxon>
        <taxon>Botryobasidiaceae</taxon>
        <taxon>Botryobasidium</taxon>
    </lineage>
</organism>
<dbReference type="Proteomes" id="UP000027195">
    <property type="component" value="Unassembled WGS sequence"/>
</dbReference>
<dbReference type="Pfam" id="PF14223">
    <property type="entry name" value="Retrotran_gag_2"/>
    <property type="match status" value="1"/>
</dbReference>
<evidence type="ECO:0000259" key="2">
    <source>
        <dbReference type="Pfam" id="PF22936"/>
    </source>
</evidence>
<dbReference type="InterPro" id="IPR054722">
    <property type="entry name" value="PolX-like_BBD"/>
</dbReference>
<dbReference type="STRING" id="930990.A0A067MDP1"/>
<name>A0A067MDP1_BOTB1</name>
<evidence type="ECO:0000256" key="1">
    <source>
        <dbReference type="SAM" id="MobiDB-lite"/>
    </source>
</evidence>